<evidence type="ECO:0000313" key="2">
    <source>
        <dbReference type="Proteomes" id="UP000039865"/>
    </source>
</evidence>
<organism evidence="1 2">
    <name type="scientific">Stylonychia lemnae</name>
    <name type="common">Ciliate</name>
    <dbReference type="NCBI Taxonomy" id="5949"/>
    <lineage>
        <taxon>Eukaryota</taxon>
        <taxon>Sar</taxon>
        <taxon>Alveolata</taxon>
        <taxon>Ciliophora</taxon>
        <taxon>Intramacronucleata</taxon>
        <taxon>Spirotrichea</taxon>
        <taxon>Stichotrichia</taxon>
        <taxon>Sporadotrichida</taxon>
        <taxon>Oxytrichidae</taxon>
        <taxon>Stylonychinae</taxon>
        <taxon>Stylonychia</taxon>
    </lineage>
</organism>
<dbReference type="EMBL" id="CCKQ01011638">
    <property type="protein sequence ID" value="CDW83207.1"/>
    <property type="molecule type" value="Genomic_DNA"/>
</dbReference>
<accession>A0A078APG8</accession>
<keyword evidence="2" id="KW-1185">Reference proteome</keyword>
<gene>
    <name evidence="1" type="primary">Contig16881.g17980</name>
    <name evidence="1" type="ORF">STYLEM_12249</name>
</gene>
<reference evidence="1 2" key="1">
    <citation type="submission" date="2014-06" db="EMBL/GenBank/DDBJ databases">
        <authorList>
            <person name="Swart Estienne"/>
        </authorList>
    </citation>
    <scope>NUCLEOTIDE SEQUENCE [LARGE SCALE GENOMIC DNA]</scope>
    <source>
        <strain evidence="1 2">130c</strain>
    </source>
</reference>
<protein>
    <submittedName>
        <fullName evidence="1">Uncharacterized protein</fullName>
    </submittedName>
</protein>
<dbReference type="AlphaFoldDB" id="A0A078APG8"/>
<evidence type="ECO:0000313" key="1">
    <source>
        <dbReference type="EMBL" id="CDW83207.1"/>
    </source>
</evidence>
<proteinExistence type="predicted"/>
<sequence length="222" mass="26375">MRSSDELVDSDPKLNNIISKIPSTKDRLSRYQFKQFKTKSKDTDVQTECQDQYKTQNLFLMGVASSHDYLNLLFYRFDQGTLPMQDYLLFIESHDLSNQSSSQLELQLDEQRSYNQKILLCSFTLEIDGINNLVMIFYQSEQFIKYHVFNIDQEQIQKQQSIELLRQKTSWVEYYHMKNELIHKFTAQVDADEKYHQASLKNVVFSDLQSSMAIYCEMNYNQ</sequence>
<dbReference type="InParanoid" id="A0A078APG8"/>
<name>A0A078APG8_STYLE</name>
<dbReference type="Proteomes" id="UP000039865">
    <property type="component" value="Unassembled WGS sequence"/>
</dbReference>